<feature type="transmembrane region" description="Helical" evidence="1">
    <location>
        <begin position="20"/>
        <end position="38"/>
    </location>
</feature>
<feature type="transmembrane region" description="Helical" evidence="1">
    <location>
        <begin position="44"/>
        <end position="65"/>
    </location>
</feature>
<protein>
    <submittedName>
        <fullName evidence="2">MATE family efflux transporter</fullName>
    </submittedName>
</protein>
<proteinExistence type="predicted"/>
<reference evidence="2" key="2">
    <citation type="submission" date="2021-04" db="EMBL/GenBank/DDBJ databases">
        <authorList>
            <person name="Gilroy R."/>
        </authorList>
    </citation>
    <scope>NUCLEOTIDE SEQUENCE</scope>
    <source>
        <strain evidence="2">CHK196-3914</strain>
    </source>
</reference>
<keyword evidence="1" id="KW-0472">Membrane</keyword>
<dbReference type="EMBL" id="DXAY01000161">
    <property type="protein sequence ID" value="HIZ74954.1"/>
    <property type="molecule type" value="Genomic_DNA"/>
</dbReference>
<reference evidence="2" key="1">
    <citation type="journal article" date="2021" name="PeerJ">
        <title>Extensive microbial diversity within the chicken gut microbiome revealed by metagenomics and culture.</title>
        <authorList>
            <person name="Gilroy R."/>
            <person name="Ravi A."/>
            <person name="Getino M."/>
            <person name="Pursley I."/>
            <person name="Horton D.L."/>
            <person name="Alikhan N.F."/>
            <person name="Baker D."/>
            <person name="Gharbi K."/>
            <person name="Hall N."/>
            <person name="Watson M."/>
            <person name="Adriaenssens E.M."/>
            <person name="Foster-Nyarko E."/>
            <person name="Jarju S."/>
            <person name="Secka A."/>
            <person name="Antonio M."/>
            <person name="Oren A."/>
            <person name="Chaudhuri R.R."/>
            <person name="La Ragione R."/>
            <person name="Hildebrand F."/>
            <person name="Pallen M.J."/>
        </authorList>
    </citation>
    <scope>NUCLEOTIDE SEQUENCE</scope>
    <source>
        <strain evidence="2">CHK196-3914</strain>
    </source>
</reference>
<accession>A0A9D2G8C0</accession>
<feature type="non-terminal residue" evidence="2">
    <location>
        <position position="1"/>
    </location>
</feature>
<comment type="caution">
    <text evidence="2">The sequence shown here is derived from an EMBL/GenBank/DDBJ whole genome shotgun (WGS) entry which is preliminary data.</text>
</comment>
<keyword evidence="1" id="KW-0812">Transmembrane</keyword>
<sequence length="81" mass="8695">CFLGAVNGMGKPVKSLCCMILYYLIVRMPLAWLLSFLGFGLNGIWTAVLVSHIVAAAAACLIGNLELKGQERILSGEGRIK</sequence>
<gene>
    <name evidence="2" type="ORF">H9723_06910</name>
</gene>
<evidence type="ECO:0000256" key="1">
    <source>
        <dbReference type="SAM" id="Phobius"/>
    </source>
</evidence>
<keyword evidence="1" id="KW-1133">Transmembrane helix</keyword>
<evidence type="ECO:0000313" key="3">
    <source>
        <dbReference type="Proteomes" id="UP000824116"/>
    </source>
</evidence>
<dbReference type="AlphaFoldDB" id="A0A9D2G8C0"/>
<organism evidence="2 3">
    <name type="scientific">Candidatus Mediterraneibacter stercoravium</name>
    <dbReference type="NCBI Taxonomy" id="2838685"/>
    <lineage>
        <taxon>Bacteria</taxon>
        <taxon>Bacillati</taxon>
        <taxon>Bacillota</taxon>
        <taxon>Clostridia</taxon>
        <taxon>Lachnospirales</taxon>
        <taxon>Lachnospiraceae</taxon>
        <taxon>Mediterraneibacter</taxon>
    </lineage>
</organism>
<dbReference type="Proteomes" id="UP000824116">
    <property type="component" value="Unassembled WGS sequence"/>
</dbReference>
<name>A0A9D2G8C0_9FIRM</name>
<evidence type="ECO:0000313" key="2">
    <source>
        <dbReference type="EMBL" id="HIZ74954.1"/>
    </source>
</evidence>